<evidence type="ECO:0000313" key="2">
    <source>
        <dbReference type="Proteomes" id="UP000612808"/>
    </source>
</evidence>
<sequence length="99" mass="11547">MKQSTSMAPTPLDQFPSVNGTVDMYFEWWPHQLFEQWDALLVADRKTATLFLNPRISQASAARLAVTAVSRVRQLRRSGPDADGWHRRRRHWVLHLRAH</sequence>
<gene>
    <name evidence="1" type="ORF">Aru02nite_62690</name>
</gene>
<evidence type="ECO:0000313" key="1">
    <source>
        <dbReference type="EMBL" id="GID15380.1"/>
    </source>
</evidence>
<dbReference type="EMBL" id="BOMB01000041">
    <property type="protein sequence ID" value="GID15380.1"/>
    <property type="molecule type" value="Genomic_DNA"/>
</dbReference>
<keyword evidence="2" id="KW-1185">Reference proteome</keyword>
<organism evidence="1 2">
    <name type="scientific">Actinocatenispora rupis</name>
    <dbReference type="NCBI Taxonomy" id="519421"/>
    <lineage>
        <taxon>Bacteria</taxon>
        <taxon>Bacillati</taxon>
        <taxon>Actinomycetota</taxon>
        <taxon>Actinomycetes</taxon>
        <taxon>Micromonosporales</taxon>
        <taxon>Micromonosporaceae</taxon>
        <taxon>Actinocatenispora</taxon>
    </lineage>
</organism>
<dbReference type="AlphaFoldDB" id="A0A8J3NFY4"/>
<comment type="caution">
    <text evidence="1">The sequence shown here is derived from an EMBL/GenBank/DDBJ whole genome shotgun (WGS) entry which is preliminary data.</text>
</comment>
<reference evidence="1" key="1">
    <citation type="submission" date="2021-01" db="EMBL/GenBank/DDBJ databases">
        <title>Whole genome shotgun sequence of Actinocatenispora rupis NBRC 107355.</title>
        <authorList>
            <person name="Komaki H."/>
            <person name="Tamura T."/>
        </authorList>
    </citation>
    <scope>NUCLEOTIDE SEQUENCE</scope>
    <source>
        <strain evidence="1">NBRC 107355</strain>
    </source>
</reference>
<proteinExistence type="predicted"/>
<accession>A0A8J3NFY4</accession>
<dbReference type="RefSeq" id="WP_203663655.1">
    <property type="nucleotide sequence ID" value="NZ_BAAAZM010000021.1"/>
</dbReference>
<dbReference type="Proteomes" id="UP000612808">
    <property type="component" value="Unassembled WGS sequence"/>
</dbReference>
<protein>
    <submittedName>
        <fullName evidence="1">Uncharacterized protein</fullName>
    </submittedName>
</protein>
<name>A0A8J3NFY4_9ACTN</name>